<reference evidence="2 3" key="1">
    <citation type="submission" date="2019-11" db="EMBL/GenBank/DDBJ databases">
        <title>Whole genome sequence of Oryza granulata.</title>
        <authorList>
            <person name="Li W."/>
        </authorList>
    </citation>
    <scope>NUCLEOTIDE SEQUENCE [LARGE SCALE GENOMIC DNA]</scope>
    <source>
        <strain evidence="3">cv. Menghai</strain>
        <tissue evidence="2">Leaf</tissue>
    </source>
</reference>
<organism evidence="2 3">
    <name type="scientific">Oryza meyeriana var. granulata</name>
    <dbReference type="NCBI Taxonomy" id="110450"/>
    <lineage>
        <taxon>Eukaryota</taxon>
        <taxon>Viridiplantae</taxon>
        <taxon>Streptophyta</taxon>
        <taxon>Embryophyta</taxon>
        <taxon>Tracheophyta</taxon>
        <taxon>Spermatophyta</taxon>
        <taxon>Magnoliopsida</taxon>
        <taxon>Liliopsida</taxon>
        <taxon>Poales</taxon>
        <taxon>Poaceae</taxon>
        <taxon>BOP clade</taxon>
        <taxon>Oryzoideae</taxon>
        <taxon>Oryzeae</taxon>
        <taxon>Oryzinae</taxon>
        <taxon>Oryza</taxon>
        <taxon>Oryza meyeriana</taxon>
    </lineage>
</organism>
<dbReference type="EMBL" id="SPHZ02000011">
    <property type="protein sequence ID" value="KAF0890405.1"/>
    <property type="molecule type" value="Genomic_DNA"/>
</dbReference>
<evidence type="ECO:0000313" key="2">
    <source>
        <dbReference type="EMBL" id="KAF0890405.1"/>
    </source>
</evidence>
<evidence type="ECO:0000256" key="1">
    <source>
        <dbReference type="SAM" id="MobiDB-lite"/>
    </source>
</evidence>
<evidence type="ECO:0000313" key="3">
    <source>
        <dbReference type="Proteomes" id="UP000479710"/>
    </source>
</evidence>
<accession>A0A6G1BPW6</accession>
<protein>
    <submittedName>
        <fullName evidence="2">Uncharacterized protein</fullName>
    </submittedName>
</protein>
<dbReference type="Proteomes" id="UP000479710">
    <property type="component" value="Unassembled WGS sequence"/>
</dbReference>
<keyword evidence="3" id="KW-1185">Reference proteome</keyword>
<dbReference type="AlphaFoldDB" id="A0A6G1BPW6"/>
<proteinExistence type="predicted"/>
<gene>
    <name evidence="2" type="ORF">E2562_002790</name>
</gene>
<feature type="region of interest" description="Disordered" evidence="1">
    <location>
        <begin position="87"/>
        <end position="143"/>
    </location>
</feature>
<sequence>MRPGMERKEEEGCREGQLVRHGRFLAGSPPCVALRRLAPPFPLRHLLSSAGRETGSGEKREGGLGAWVARWQIRVWGRHRVEHVARTTTAPGSAVEVEEPPLPPTKHGVHETAWAPGRAAASRPRHEEEHGIARTVADSAGGM</sequence>
<comment type="caution">
    <text evidence="2">The sequence shown here is derived from an EMBL/GenBank/DDBJ whole genome shotgun (WGS) entry which is preliminary data.</text>
</comment>
<name>A0A6G1BPW6_9ORYZ</name>